<reference evidence="8 9" key="1">
    <citation type="submission" date="2018-05" db="EMBL/GenBank/DDBJ databases">
        <title>Freshwater and sediment microbial communities from various areas in North America, analyzing microbe dynamics in response to fracking.</title>
        <authorList>
            <person name="Lamendella R."/>
        </authorList>
    </citation>
    <scope>NUCLEOTIDE SEQUENCE [LARGE SCALE GENOMIC DNA]</scope>
    <source>
        <strain evidence="8 9">DB-3</strain>
    </source>
</reference>
<feature type="domain" description="Metalloprotease TldD/E C-terminal" evidence="6">
    <location>
        <begin position="226"/>
        <end position="458"/>
    </location>
</feature>
<evidence type="ECO:0000256" key="4">
    <source>
        <dbReference type="ARBA" id="ARBA00023049"/>
    </source>
</evidence>
<dbReference type="InterPro" id="IPR045569">
    <property type="entry name" value="Metalloprtase-TldD/E_C"/>
</dbReference>
<keyword evidence="3" id="KW-0378">Hydrolase</keyword>
<dbReference type="InterPro" id="IPR036059">
    <property type="entry name" value="TldD/PmbA_sf"/>
</dbReference>
<dbReference type="InterPro" id="IPR051463">
    <property type="entry name" value="Peptidase_U62_metallo"/>
</dbReference>
<evidence type="ECO:0000256" key="3">
    <source>
        <dbReference type="ARBA" id="ARBA00022801"/>
    </source>
</evidence>
<evidence type="ECO:0000259" key="5">
    <source>
        <dbReference type="Pfam" id="PF01523"/>
    </source>
</evidence>
<dbReference type="Pfam" id="PF01523">
    <property type="entry name" value="PmbA_TldD_1st"/>
    <property type="match status" value="1"/>
</dbReference>
<dbReference type="Proteomes" id="UP000247078">
    <property type="component" value="Unassembled WGS sequence"/>
</dbReference>
<accession>A0A855XXK7</accession>
<dbReference type="InterPro" id="IPR002510">
    <property type="entry name" value="Metalloprtase-TldD/E_N"/>
</dbReference>
<evidence type="ECO:0000256" key="2">
    <source>
        <dbReference type="ARBA" id="ARBA00022670"/>
    </source>
</evidence>
<evidence type="ECO:0000259" key="7">
    <source>
        <dbReference type="Pfam" id="PF19290"/>
    </source>
</evidence>
<dbReference type="SUPFAM" id="SSF111283">
    <property type="entry name" value="Putative modulator of DNA gyrase, PmbA/TldD"/>
    <property type="match status" value="1"/>
</dbReference>
<dbReference type="PANTHER" id="PTHR30624">
    <property type="entry name" value="UNCHARACTERIZED PROTEIN TLDD AND PMBA"/>
    <property type="match status" value="1"/>
</dbReference>
<dbReference type="GO" id="GO:0005829">
    <property type="term" value="C:cytosol"/>
    <property type="evidence" value="ECO:0007669"/>
    <property type="project" value="TreeGrafter"/>
</dbReference>
<name>A0A855XXK7_9BACL</name>
<keyword evidence="2" id="KW-0645">Protease</keyword>
<evidence type="ECO:0000313" key="9">
    <source>
        <dbReference type="Proteomes" id="UP000247078"/>
    </source>
</evidence>
<dbReference type="Pfam" id="PF19290">
    <property type="entry name" value="PmbA_TldD_2nd"/>
    <property type="match status" value="1"/>
</dbReference>
<dbReference type="EMBL" id="QGTZ01000024">
    <property type="protein sequence ID" value="PWW32687.1"/>
    <property type="molecule type" value="Genomic_DNA"/>
</dbReference>
<dbReference type="PIRSF" id="PIRSF004919">
    <property type="entry name" value="TldD"/>
    <property type="match status" value="1"/>
</dbReference>
<dbReference type="InterPro" id="IPR025502">
    <property type="entry name" value="TldD"/>
</dbReference>
<dbReference type="InterPro" id="IPR035068">
    <property type="entry name" value="TldD/PmbA_N"/>
</dbReference>
<proteinExistence type="inferred from homology"/>
<dbReference type="Gene3D" id="3.30.2290.10">
    <property type="entry name" value="PmbA/TldD superfamily"/>
    <property type="match status" value="1"/>
</dbReference>
<organism evidence="8 9">
    <name type="scientific">Paenibacillus pabuli</name>
    <dbReference type="NCBI Taxonomy" id="1472"/>
    <lineage>
        <taxon>Bacteria</taxon>
        <taxon>Bacillati</taxon>
        <taxon>Bacillota</taxon>
        <taxon>Bacilli</taxon>
        <taxon>Bacillales</taxon>
        <taxon>Paenibacillaceae</taxon>
        <taxon>Paenibacillus</taxon>
    </lineage>
</organism>
<dbReference type="InterPro" id="IPR045570">
    <property type="entry name" value="Metalloprtase-TldD/E_cen_dom"/>
</dbReference>
<dbReference type="PANTHER" id="PTHR30624:SF4">
    <property type="entry name" value="METALLOPROTEASE TLDD"/>
    <property type="match status" value="1"/>
</dbReference>
<sequence length="459" mass="49583">MLSQIEIEKMLTAALETGGDFAEVFVEDKTNASLSMLGGVLEKAVSGRDFGIGIRILKGDFCVYAYTNDFAEENLIKVARSAAQGIQGQKQDITLNLIKKETFNAHHIEIPTYSIGKKEKIDWLRRAHYAAKDYDPVIGQTQMSYSETIQNVLIANTEGIYVEDRRTRNILNFMAIATSGTNMETGYVNPGYVGGLEHIRNLDIESCAREAARSAKTILNADYAPSGKFPVIIDNAFGGVLFHEACGHGLEATCVADNASVFSGKLGEYVASPLVSAYDDGTIANAWGSENIDDEGMPSQRNLLIENGILKGYLIDKIGSRKMNMAPTGSARRESYRYSPTSRMTNTFIASGNSTPEEIISNTEYGIFAKYMGGGSVNTATGEYNFNVSEGYMVKNGKLVEPIKGATLIGDGMSTLKNIDMVGSNLDYGVGMCGARSGTIPVTVGQPTIRVSELTVGGR</sequence>
<evidence type="ECO:0000259" key="6">
    <source>
        <dbReference type="Pfam" id="PF19289"/>
    </source>
</evidence>
<gene>
    <name evidence="8" type="ORF">DET56_12437</name>
</gene>
<dbReference type="GO" id="GO:0006508">
    <property type="term" value="P:proteolysis"/>
    <property type="evidence" value="ECO:0007669"/>
    <property type="project" value="UniProtKB-KW"/>
</dbReference>
<dbReference type="Pfam" id="PF19289">
    <property type="entry name" value="PmbA_TldD_3rd"/>
    <property type="match status" value="1"/>
</dbReference>
<feature type="domain" description="Metalloprotease TldD/E N-terminal" evidence="5">
    <location>
        <begin position="22"/>
        <end position="83"/>
    </location>
</feature>
<comment type="similarity">
    <text evidence="1">Belongs to the peptidase U62 family.</text>
</comment>
<feature type="domain" description="Metalloprotease TldD/E central" evidence="7">
    <location>
        <begin position="114"/>
        <end position="217"/>
    </location>
</feature>
<keyword evidence="4" id="KW-0482">Metalloprotease</keyword>
<dbReference type="GO" id="GO:0008237">
    <property type="term" value="F:metallopeptidase activity"/>
    <property type="evidence" value="ECO:0007669"/>
    <property type="project" value="UniProtKB-KW"/>
</dbReference>
<dbReference type="AlphaFoldDB" id="A0A855XXK7"/>
<comment type="caution">
    <text evidence="8">The sequence shown here is derived from an EMBL/GenBank/DDBJ whole genome shotgun (WGS) entry which is preliminary data.</text>
</comment>
<evidence type="ECO:0000256" key="1">
    <source>
        <dbReference type="ARBA" id="ARBA00005836"/>
    </source>
</evidence>
<protein>
    <submittedName>
        <fullName evidence="8">TldD protein</fullName>
    </submittedName>
</protein>
<dbReference type="RefSeq" id="WP_110002434.1">
    <property type="nucleotide sequence ID" value="NZ_QGTZ01000024.1"/>
</dbReference>
<evidence type="ECO:0000313" key="8">
    <source>
        <dbReference type="EMBL" id="PWW32687.1"/>
    </source>
</evidence>